<feature type="region of interest" description="Disordered" evidence="1">
    <location>
        <begin position="30"/>
        <end position="52"/>
    </location>
</feature>
<evidence type="ECO:0000313" key="2">
    <source>
        <dbReference type="EMBL" id="KAJ6646718.1"/>
    </source>
</evidence>
<name>A0A9Q0S7B3_9DIPT</name>
<keyword evidence="3" id="KW-1185">Reference proteome</keyword>
<evidence type="ECO:0000313" key="3">
    <source>
        <dbReference type="Proteomes" id="UP001151699"/>
    </source>
</evidence>
<sequence>MSNRNNSTGLRFLWIPGKKKNQHKGVYSTTNKGNLHSPHHQKKIEPWSLGGSKSHSELIKSEDIIGESSGLTSILPSSLGAVGATLAHSSHTNGNAPTESVELEIEHNLHNASTLLASDKRNGVRKKTNLVDENLCQIKSYSCDDLPNIPWDNVRDGSANVSINLSHLQNLDSIERFDDHNSDDVDATKLSYLDLPKVPFHGGVGGTDEVRHSIKDTKKNDDEDCTVKCLYYTLMCCECTIS</sequence>
<proteinExistence type="predicted"/>
<evidence type="ECO:0000256" key="1">
    <source>
        <dbReference type="SAM" id="MobiDB-lite"/>
    </source>
</evidence>
<reference evidence="2" key="1">
    <citation type="submission" date="2022-07" db="EMBL/GenBank/DDBJ databases">
        <authorList>
            <person name="Trinca V."/>
            <person name="Uliana J.V.C."/>
            <person name="Torres T.T."/>
            <person name="Ward R.J."/>
            <person name="Monesi N."/>
        </authorList>
    </citation>
    <scope>NUCLEOTIDE SEQUENCE</scope>
    <source>
        <strain evidence="2">HSMRA1968</strain>
        <tissue evidence="2">Whole embryos</tissue>
    </source>
</reference>
<gene>
    <name evidence="2" type="ORF">Bhyg_01931</name>
</gene>
<protein>
    <submittedName>
        <fullName evidence="2">Uncharacterized protein</fullName>
    </submittedName>
</protein>
<dbReference type="EMBL" id="WJQU01000001">
    <property type="protein sequence ID" value="KAJ6646718.1"/>
    <property type="molecule type" value="Genomic_DNA"/>
</dbReference>
<dbReference type="OrthoDB" id="6608749at2759"/>
<accession>A0A9Q0S7B3</accession>
<organism evidence="2 3">
    <name type="scientific">Pseudolycoriella hygida</name>
    <dbReference type="NCBI Taxonomy" id="35572"/>
    <lineage>
        <taxon>Eukaryota</taxon>
        <taxon>Metazoa</taxon>
        <taxon>Ecdysozoa</taxon>
        <taxon>Arthropoda</taxon>
        <taxon>Hexapoda</taxon>
        <taxon>Insecta</taxon>
        <taxon>Pterygota</taxon>
        <taxon>Neoptera</taxon>
        <taxon>Endopterygota</taxon>
        <taxon>Diptera</taxon>
        <taxon>Nematocera</taxon>
        <taxon>Sciaroidea</taxon>
        <taxon>Sciaridae</taxon>
        <taxon>Pseudolycoriella</taxon>
    </lineage>
</organism>
<comment type="caution">
    <text evidence="2">The sequence shown here is derived from an EMBL/GenBank/DDBJ whole genome shotgun (WGS) entry which is preliminary data.</text>
</comment>
<dbReference type="AlphaFoldDB" id="A0A9Q0S7B3"/>
<dbReference type="Proteomes" id="UP001151699">
    <property type="component" value="Chromosome A"/>
</dbReference>